<keyword evidence="1" id="KW-0479">Metal-binding</keyword>
<sequence length="222" mass="24576">MSYQHKWHHGALVEHKPGKVVCVGRNYAEHARELGNDIPGEPVLFIKPATALQSFERGVCLRHRDEPYHYELEIALLIGEKTAHLASDSNLSAVIGMGLGLDLTLRATQAKLKAAGHPWERAKAFDGSCPMTPFVPIEELNGDWMQVFSLAINGELRQYGNPHDMLFGYAELLREIQKNFTLLPGDVVLTGTPKGVGEIDNGDNLILRLGKHMSYASNVIIE</sequence>
<comment type="caution">
    <text evidence="3">The sequence shown here is derived from an EMBL/GenBank/DDBJ whole genome shotgun (WGS) entry which is preliminary data.</text>
</comment>
<dbReference type="RefSeq" id="WP_289364597.1">
    <property type="nucleotide sequence ID" value="NZ_JAUCBP010000007.1"/>
</dbReference>
<keyword evidence="4" id="KW-1185">Reference proteome</keyword>
<accession>A0ABT7SVR7</accession>
<dbReference type="Gene3D" id="3.90.850.10">
    <property type="entry name" value="Fumarylacetoacetase-like, C-terminal domain"/>
    <property type="match status" value="1"/>
</dbReference>
<reference evidence="3 4" key="1">
    <citation type="submission" date="2023-06" db="EMBL/GenBank/DDBJ databases">
        <title>Alteromonas sp. ASW11-36 isolated from intertidal sand.</title>
        <authorList>
            <person name="Li Y."/>
        </authorList>
    </citation>
    <scope>NUCLEOTIDE SEQUENCE [LARGE SCALE GENOMIC DNA]</scope>
    <source>
        <strain evidence="3 4">ASW11-36</strain>
    </source>
</reference>
<feature type="domain" description="Fumarylacetoacetase-like C-terminal" evidence="2">
    <location>
        <begin position="19"/>
        <end position="204"/>
    </location>
</feature>
<dbReference type="SUPFAM" id="SSF56529">
    <property type="entry name" value="FAH"/>
    <property type="match status" value="1"/>
</dbReference>
<dbReference type="Pfam" id="PF01557">
    <property type="entry name" value="FAA_hydrolase"/>
    <property type="match status" value="1"/>
</dbReference>
<keyword evidence="3" id="KW-0378">Hydrolase</keyword>
<evidence type="ECO:0000313" key="4">
    <source>
        <dbReference type="Proteomes" id="UP001234343"/>
    </source>
</evidence>
<organism evidence="3 4">
    <name type="scientific">Alteromonas arenosi</name>
    <dbReference type="NCBI Taxonomy" id="3055817"/>
    <lineage>
        <taxon>Bacteria</taxon>
        <taxon>Pseudomonadati</taxon>
        <taxon>Pseudomonadota</taxon>
        <taxon>Gammaproteobacteria</taxon>
        <taxon>Alteromonadales</taxon>
        <taxon>Alteromonadaceae</taxon>
        <taxon>Alteromonas/Salinimonas group</taxon>
        <taxon>Alteromonas</taxon>
    </lineage>
</organism>
<dbReference type="InterPro" id="IPR011234">
    <property type="entry name" value="Fumarylacetoacetase-like_C"/>
</dbReference>
<dbReference type="EMBL" id="JAUCBP010000007">
    <property type="protein sequence ID" value="MDM7860292.1"/>
    <property type="molecule type" value="Genomic_DNA"/>
</dbReference>
<dbReference type="Proteomes" id="UP001234343">
    <property type="component" value="Unassembled WGS sequence"/>
</dbReference>
<dbReference type="NCBIfam" id="NF007967">
    <property type="entry name" value="PRK10691.1"/>
    <property type="match status" value="1"/>
</dbReference>
<proteinExistence type="predicted"/>
<protein>
    <submittedName>
        <fullName evidence="3">Fumarylacetoacetate hydrolase family protein</fullName>
    </submittedName>
</protein>
<name>A0ABT7SVR7_9ALTE</name>
<dbReference type="PANTHER" id="PTHR11820">
    <property type="entry name" value="ACYLPYRUVASE"/>
    <property type="match status" value="1"/>
</dbReference>
<dbReference type="InterPro" id="IPR036663">
    <property type="entry name" value="Fumarylacetoacetase_C_sf"/>
</dbReference>
<evidence type="ECO:0000259" key="2">
    <source>
        <dbReference type="Pfam" id="PF01557"/>
    </source>
</evidence>
<dbReference type="PANTHER" id="PTHR11820:SF7">
    <property type="entry name" value="ACYLPYRUVASE FAHD1, MITOCHONDRIAL"/>
    <property type="match status" value="1"/>
</dbReference>
<evidence type="ECO:0000256" key="1">
    <source>
        <dbReference type="ARBA" id="ARBA00022723"/>
    </source>
</evidence>
<dbReference type="GO" id="GO:0016787">
    <property type="term" value="F:hydrolase activity"/>
    <property type="evidence" value="ECO:0007669"/>
    <property type="project" value="UniProtKB-KW"/>
</dbReference>
<gene>
    <name evidence="3" type="ORF">QTP81_06765</name>
</gene>
<evidence type="ECO:0000313" key="3">
    <source>
        <dbReference type="EMBL" id="MDM7860292.1"/>
    </source>
</evidence>